<feature type="chain" id="PRO_5008787367" description="Reelin domain-containing protein" evidence="10">
    <location>
        <begin position="21"/>
        <end position="227"/>
    </location>
</feature>
<reference evidence="12 14" key="2">
    <citation type="journal article" date="2013" name="Nature">
        <title>Insights into bilaterian evolution from three spiralian genomes.</title>
        <authorList>
            <person name="Simakov O."/>
            <person name="Marletaz F."/>
            <person name="Cho S.J."/>
            <person name="Edsinger-Gonzales E."/>
            <person name="Havlak P."/>
            <person name="Hellsten U."/>
            <person name="Kuo D.H."/>
            <person name="Larsson T."/>
            <person name="Lv J."/>
            <person name="Arendt D."/>
            <person name="Savage R."/>
            <person name="Osoegawa K."/>
            <person name="de Jong P."/>
            <person name="Grimwood J."/>
            <person name="Chapman J.A."/>
            <person name="Shapiro H."/>
            <person name="Aerts A."/>
            <person name="Otillar R.P."/>
            <person name="Terry A.Y."/>
            <person name="Boore J.L."/>
            <person name="Grigoriev I.V."/>
            <person name="Lindberg D.R."/>
            <person name="Seaver E.C."/>
            <person name="Weisblat D.A."/>
            <person name="Putnam N.H."/>
            <person name="Rokhsar D.S."/>
        </authorList>
    </citation>
    <scope>NUCLEOTIDE SEQUENCE</scope>
    <source>
        <strain evidence="12 14">I ESC-2004</strain>
    </source>
</reference>
<dbReference type="EnsemblMetazoa" id="CapteT193415">
    <property type="protein sequence ID" value="CapteP193415"/>
    <property type="gene ID" value="CapteG193415"/>
</dbReference>
<proteinExistence type="inferred from homology"/>
<gene>
    <name evidence="12" type="ORF">CAPTEDRAFT_193415</name>
</gene>
<evidence type="ECO:0000313" key="12">
    <source>
        <dbReference type="EMBL" id="ELT97458.1"/>
    </source>
</evidence>
<name>R7TU74_CAPTE</name>
<keyword evidence="14" id="KW-1185">Reference proteome</keyword>
<keyword evidence="8" id="KW-0044">Antibiotic</keyword>
<dbReference type="Gene3D" id="2.60.40.4060">
    <property type="entry name" value="Reeler domain"/>
    <property type="match status" value="1"/>
</dbReference>
<keyword evidence="7" id="KW-0391">Immunity</keyword>
<feature type="region of interest" description="Disordered" evidence="9">
    <location>
        <begin position="26"/>
        <end position="47"/>
    </location>
</feature>
<dbReference type="CDD" id="cd08544">
    <property type="entry name" value="Reeler"/>
    <property type="match status" value="1"/>
</dbReference>
<dbReference type="GO" id="GO:0042742">
    <property type="term" value="P:defense response to bacterium"/>
    <property type="evidence" value="ECO:0007669"/>
    <property type="project" value="UniProtKB-KW"/>
</dbReference>
<keyword evidence="6 10" id="KW-0732">Signal</keyword>
<dbReference type="GO" id="GO:0016020">
    <property type="term" value="C:membrane"/>
    <property type="evidence" value="ECO:0007669"/>
    <property type="project" value="TreeGrafter"/>
</dbReference>
<dbReference type="GO" id="GO:0045087">
    <property type="term" value="P:innate immune response"/>
    <property type="evidence" value="ECO:0007669"/>
    <property type="project" value="UniProtKB-KW"/>
</dbReference>
<feature type="domain" description="Reelin" evidence="11">
    <location>
        <begin position="30"/>
        <end position="147"/>
    </location>
</feature>
<dbReference type="InterPro" id="IPR042307">
    <property type="entry name" value="Reeler_sf"/>
</dbReference>
<feature type="signal peptide" evidence="10">
    <location>
        <begin position="1"/>
        <end position="20"/>
    </location>
</feature>
<comment type="subcellular location">
    <subcellularLocation>
        <location evidence="1">Secreted</location>
    </subcellularLocation>
</comment>
<evidence type="ECO:0000256" key="3">
    <source>
        <dbReference type="ARBA" id="ARBA00022525"/>
    </source>
</evidence>
<evidence type="ECO:0000313" key="13">
    <source>
        <dbReference type="EnsemblMetazoa" id="CapteP193415"/>
    </source>
</evidence>
<dbReference type="HOGENOM" id="CLU_091827_1_0_1"/>
<dbReference type="STRING" id="283909.R7TU74"/>
<dbReference type="PANTHER" id="PTHR45828:SF9">
    <property type="entry name" value="CELL WALL INTEGRITY AND STRESS RESPONSE COMPONENT 4-LIKE-RELATED"/>
    <property type="match status" value="1"/>
</dbReference>
<dbReference type="GO" id="GO:0005576">
    <property type="term" value="C:extracellular region"/>
    <property type="evidence" value="ECO:0007669"/>
    <property type="project" value="UniProtKB-SubCell"/>
</dbReference>
<evidence type="ECO:0000256" key="7">
    <source>
        <dbReference type="ARBA" id="ARBA00022859"/>
    </source>
</evidence>
<evidence type="ECO:0000256" key="9">
    <source>
        <dbReference type="SAM" id="MobiDB-lite"/>
    </source>
</evidence>
<dbReference type="EMBL" id="KB308559">
    <property type="protein sequence ID" value="ELT97458.1"/>
    <property type="molecule type" value="Genomic_DNA"/>
</dbReference>
<sequence length="227" mass="24952">MLRTTSIFLVLAIQASLTLAFPSGPPNSACEDRTPSHGVPPQTSEPPYEFDVHYHDDHFDVAIIADSGAFLGFMMQAVDSNGNLVGRFQPKDSKSQVMTCDHTDDSITHANAEAKDAVYTAFYLADGVSADGVVVRATVVQNYATFWNNLESIDWERLTQHQDESIVNFNYDFEAILGEAYSHLPPNQHGRLLQAMHPRIRDPGAATHYSDQASKTVSMGNGRAAHI</sequence>
<dbReference type="Proteomes" id="UP000014760">
    <property type="component" value="Unassembled WGS sequence"/>
</dbReference>
<dbReference type="AlphaFoldDB" id="R7TU74"/>
<feature type="region of interest" description="Disordered" evidence="9">
    <location>
        <begin position="203"/>
        <end position="227"/>
    </location>
</feature>
<evidence type="ECO:0000259" key="11">
    <source>
        <dbReference type="Pfam" id="PF02014"/>
    </source>
</evidence>
<dbReference type="Pfam" id="PF02014">
    <property type="entry name" value="Reeler"/>
    <property type="match status" value="1"/>
</dbReference>
<feature type="compositionally biased region" description="Polar residues" evidence="9">
    <location>
        <begin position="209"/>
        <end position="219"/>
    </location>
</feature>
<evidence type="ECO:0000256" key="1">
    <source>
        <dbReference type="ARBA" id="ARBA00004613"/>
    </source>
</evidence>
<dbReference type="EMBL" id="AMQN01002171">
    <property type="status" value="NOT_ANNOTATED_CDS"/>
    <property type="molecule type" value="Genomic_DNA"/>
</dbReference>
<reference evidence="14" key="1">
    <citation type="submission" date="2012-12" db="EMBL/GenBank/DDBJ databases">
        <authorList>
            <person name="Hellsten U."/>
            <person name="Grimwood J."/>
            <person name="Chapman J.A."/>
            <person name="Shapiro H."/>
            <person name="Aerts A."/>
            <person name="Otillar R.P."/>
            <person name="Terry A.Y."/>
            <person name="Boore J.L."/>
            <person name="Simakov O."/>
            <person name="Marletaz F."/>
            <person name="Cho S.-J."/>
            <person name="Edsinger-Gonzales E."/>
            <person name="Havlak P."/>
            <person name="Kuo D.-H."/>
            <person name="Larsson T."/>
            <person name="Lv J."/>
            <person name="Arendt D."/>
            <person name="Savage R."/>
            <person name="Osoegawa K."/>
            <person name="de Jong P."/>
            <person name="Lindberg D.R."/>
            <person name="Seaver E.C."/>
            <person name="Weisblat D.A."/>
            <person name="Putnam N.H."/>
            <person name="Grigoriev I.V."/>
            <person name="Rokhsar D.S."/>
        </authorList>
    </citation>
    <scope>NUCLEOTIDE SEQUENCE</scope>
    <source>
        <strain evidence="14">I ESC-2004</strain>
    </source>
</reference>
<protein>
    <recommendedName>
        <fullName evidence="11">Reelin domain-containing protein</fullName>
    </recommendedName>
</protein>
<evidence type="ECO:0000256" key="5">
    <source>
        <dbReference type="ARBA" id="ARBA00022588"/>
    </source>
</evidence>
<dbReference type="InterPro" id="IPR002861">
    <property type="entry name" value="Reeler_dom"/>
</dbReference>
<evidence type="ECO:0000256" key="10">
    <source>
        <dbReference type="SAM" id="SignalP"/>
    </source>
</evidence>
<evidence type="ECO:0000256" key="6">
    <source>
        <dbReference type="ARBA" id="ARBA00022729"/>
    </source>
</evidence>
<accession>R7TU74</accession>
<reference evidence="13" key="3">
    <citation type="submission" date="2015-06" db="UniProtKB">
        <authorList>
            <consortium name="EnsemblMetazoa"/>
        </authorList>
    </citation>
    <scope>IDENTIFICATION</scope>
</reference>
<evidence type="ECO:0000256" key="8">
    <source>
        <dbReference type="ARBA" id="ARBA00023022"/>
    </source>
</evidence>
<evidence type="ECO:0000256" key="4">
    <source>
        <dbReference type="ARBA" id="ARBA00022529"/>
    </source>
</evidence>
<dbReference type="InterPro" id="IPR051237">
    <property type="entry name" value="Ferric-chelate_Red/DefProt"/>
</dbReference>
<keyword evidence="3" id="KW-0964">Secreted</keyword>
<dbReference type="OMA" id="ISYKPGQ"/>
<evidence type="ECO:0000256" key="2">
    <source>
        <dbReference type="ARBA" id="ARBA00008501"/>
    </source>
</evidence>
<keyword evidence="5" id="KW-0399">Innate immunity</keyword>
<comment type="similarity">
    <text evidence="2">Belongs to the insect defense protein family.</text>
</comment>
<keyword evidence="4" id="KW-0929">Antimicrobial</keyword>
<dbReference type="OrthoDB" id="2419613at2759"/>
<evidence type="ECO:0000313" key="14">
    <source>
        <dbReference type="Proteomes" id="UP000014760"/>
    </source>
</evidence>
<dbReference type="PANTHER" id="PTHR45828">
    <property type="entry name" value="CYTOCHROME B561/FERRIC REDUCTASE TRANSMEMBRANE"/>
    <property type="match status" value="1"/>
</dbReference>
<organism evidence="12">
    <name type="scientific">Capitella teleta</name>
    <name type="common">Polychaete worm</name>
    <dbReference type="NCBI Taxonomy" id="283909"/>
    <lineage>
        <taxon>Eukaryota</taxon>
        <taxon>Metazoa</taxon>
        <taxon>Spiralia</taxon>
        <taxon>Lophotrochozoa</taxon>
        <taxon>Annelida</taxon>
        <taxon>Polychaeta</taxon>
        <taxon>Sedentaria</taxon>
        <taxon>Scolecida</taxon>
        <taxon>Capitellidae</taxon>
        <taxon>Capitella</taxon>
    </lineage>
</organism>
<dbReference type="EMBL" id="AMQN01002172">
    <property type="status" value="NOT_ANNOTATED_CDS"/>
    <property type="molecule type" value="Genomic_DNA"/>
</dbReference>